<dbReference type="Pfam" id="PF01225">
    <property type="entry name" value="Mur_ligase"/>
    <property type="match status" value="1"/>
</dbReference>
<evidence type="ECO:0000259" key="14">
    <source>
        <dbReference type="Pfam" id="PF08245"/>
    </source>
</evidence>
<comment type="caution">
    <text evidence="15">The sequence shown here is derived from an EMBL/GenBank/DDBJ whole genome shotgun (WGS) entry which is preliminary data.</text>
</comment>
<dbReference type="InterPro" id="IPR013221">
    <property type="entry name" value="Mur_ligase_cen"/>
</dbReference>
<comment type="pathway">
    <text evidence="11">Cell wall biogenesis; peptidoglycan biosynthesis.</text>
</comment>
<proteinExistence type="inferred from homology"/>
<keyword evidence="3 15" id="KW-0436">Ligase</keyword>
<sequence>MMLRELVSGMKGVSIIGPGEVDITSIEYDSRRVRDGALFVAITGLRTDGRRFAQDAVMSGAAAVASESVEGLPEKVALLEVPNSRRFMAQASARITGYPDKDMNIIGITGTNGKTTVTYLLEKILTSSGKKAGVIGTTGFFDGKSWKTLSHTTPESPDLWNMLKSLRGSGVEALAIEVSSHAIALERSWGLDVDVAVFTNLTQDHLDFHEGMDDYKETKFRLFSQMKSDAVAVINIDDEVGAEFASRIEDNEVLTYSIRSNEADLWIETEDSSLAGSHLVIHYQGLALPVFLHLPGEHNVTNLAAASLAALASGVGPEHVKQGTQSLACVPGRMEPVPNDKGFFILVDYAHTPDALRHLIRAARSLAKGKVITLFGCGGDRDKGKRAKMGRIAARLSDFIFVTSDNPRTEDRQKIIEDILEGIDKKEKKV</sequence>
<evidence type="ECO:0000313" key="16">
    <source>
        <dbReference type="Proteomes" id="UP000630660"/>
    </source>
</evidence>
<dbReference type="GO" id="GO:0051301">
    <property type="term" value="P:cell division"/>
    <property type="evidence" value="ECO:0007669"/>
    <property type="project" value="UniProtKB-KW"/>
</dbReference>
<keyword evidence="6" id="KW-0067">ATP-binding</keyword>
<dbReference type="InterPro" id="IPR018109">
    <property type="entry name" value="Folylpolyglutamate_synth_CS"/>
</dbReference>
<dbReference type="PANTHER" id="PTHR23135">
    <property type="entry name" value="MUR LIGASE FAMILY MEMBER"/>
    <property type="match status" value="1"/>
</dbReference>
<name>A0A9D5QEG6_UNCW3</name>
<dbReference type="NCBIfam" id="TIGR01085">
    <property type="entry name" value="murE"/>
    <property type="match status" value="1"/>
</dbReference>
<evidence type="ECO:0000256" key="2">
    <source>
        <dbReference type="ARBA" id="ARBA00022490"/>
    </source>
</evidence>
<organism evidence="15 16">
    <name type="scientific">candidate division WOR-3 bacterium</name>
    <dbReference type="NCBI Taxonomy" id="2052148"/>
    <lineage>
        <taxon>Bacteria</taxon>
        <taxon>Bacteria division WOR-3</taxon>
    </lineage>
</organism>
<evidence type="ECO:0000256" key="7">
    <source>
        <dbReference type="ARBA" id="ARBA00022960"/>
    </source>
</evidence>
<dbReference type="InterPro" id="IPR000713">
    <property type="entry name" value="Mur_ligase_N"/>
</dbReference>
<dbReference type="Pfam" id="PF02875">
    <property type="entry name" value="Mur_ligase_C"/>
    <property type="match status" value="1"/>
</dbReference>
<dbReference type="GO" id="GO:0005524">
    <property type="term" value="F:ATP binding"/>
    <property type="evidence" value="ECO:0007669"/>
    <property type="project" value="UniProtKB-KW"/>
</dbReference>
<evidence type="ECO:0000256" key="11">
    <source>
        <dbReference type="RuleBase" id="RU004135"/>
    </source>
</evidence>
<evidence type="ECO:0000256" key="10">
    <source>
        <dbReference type="ARBA" id="ARBA00023316"/>
    </source>
</evidence>
<keyword evidence="2" id="KW-0963">Cytoplasm</keyword>
<evidence type="ECO:0000259" key="12">
    <source>
        <dbReference type="Pfam" id="PF01225"/>
    </source>
</evidence>
<dbReference type="GO" id="GO:0004326">
    <property type="term" value="F:tetrahydrofolylpolyglutamate synthase activity"/>
    <property type="evidence" value="ECO:0007669"/>
    <property type="project" value="InterPro"/>
</dbReference>
<evidence type="ECO:0000256" key="1">
    <source>
        <dbReference type="ARBA" id="ARBA00005898"/>
    </source>
</evidence>
<keyword evidence="4 11" id="KW-0132">Cell division</keyword>
<protein>
    <submittedName>
        <fullName evidence="15">UDP-N-acetylmuramoyl-L-alanyl-D-glutamate--2, 6-diaminopimelate ligase</fullName>
        <ecNumber evidence="15">6.3.2.13</ecNumber>
    </submittedName>
</protein>
<accession>A0A9D5QEG6</accession>
<dbReference type="SUPFAM" id="SSF63418">
    <property type="entry name" value="MurE/MurF N-terminal domain"/>
    <property type="match status" value="1"/>
</dbReference>
<evidence type="ECO:0000256" key="6">
    <source>
        <dbReference type="ARBA" id="ARBA00022840"/>
    </source>
</evidence>
<dbReference type="InterPro" id="IPR005761">
    <property type="entry name" value="UDP-N-AcMur-Glu-dNH2Pim_ligase"/>
</dbReference>
<dbReference type="GO" id="GO:0008765">
    <property type="term" value="F:UDP-N-acetylmuramoylalanyl-D-glutamate-2,6-diaminopimelate ligase activity"/>
    <property type="evidence" value="ECO:0007669"/>
    <property type="project" value="UniProtKB-EC"/>
</dbReference>
<dbReference type="Gene3D" id="3.40.1190.10">
    <property type="entry name" value="Mur-like, catalytic domain"/>
    <property type="match status" value="1"/>
</dbReference>
<comment type="subcellular location">
    <subcellularLocation>
        <location evidence="11">Cytoplasm</location>
    </subcellularLocation>
</comment>
<keyword evidence="5" id="KW-0547">Nucleotide-binding</keyword>
<comment type="similarity">
    <text evidence="1">Belongs to the MurCDEF family. MurE subfamily.</text>
</comment>
<feature type="non-terminal residue" evidence="15">
    <location>
        <position position="430"/>
    </location>
</feature>
<keyword evidence="7 11" id="KW-0133">Cell shape</keyword>
<dbReference type="NCBIfam" id="NF001126">
    <property type="entry name" value="PRK00139.1-4"/>
    <property type="match status" value="1"/>
</dbReference>
<dbReference type="Gene3D" id="3.90.190.20">
    <property type="entry name" value="Mur ligase, C-terminal domain"/>
    <property type="match status" value="1"/>
</dbReference>
<dbReference type="GO" id="GO:0008360">
    <property type="term" value="P:regulation of cell shape"/>
    <property type="evidence" value="ECO:0007669"/>
    <property type="project" value="UniProtKB-KW"/>
</dbReference>
<evidence type="ECO:0000256" key="8">
    <source>
        <dbReference type="ARBA" id="ARBA00022984"/>
    </source>
</evidence>
<dbReference type="PROSITE" id="PS01011">
    <property type="entry name" value="FOLYLPOLYGLU_SYNT_1"/>
    <property type="match status" value="1"/>
</dbReference>
<dbReference type="InterPro" id="IPR036615">
    <property type="entry name" value="Mur_ligase_C_dom_sf"/>
</dbReference>
<dbReference type="Gene3D" id="3.40.1390.10">
    <property type="entry name" value="MurE/MurF, N-terminal domain"/>
    <property type="match status" value="1"/>
</dbReference>
<dbReference type="GO" id="GO:0071555">
    <property type="term" value="P:cell wall organization"/>
    <property type="evidence" value="ECO:0007669"/>
    <property type="project" value="UniProtKB-KW"/>
</dbReference>
<dbReference type="SUPFAM" id="SSF53623">
    <property type="entry name" value="MurD-like peptide ligases, catalytic domain"/>
    <property type="match status" value="1"/>
</dbReference>
<feature type="domain" description="Mur ligase C-terminal" evidence="13">
    <location>
        <begin position="332"/>
        <end position="422"/>
    </location>
</feature>
<keyword evidence="10 11" id="KW-0961">Cell wall biogenesis/degradation</keyword>
<dbReference type="InterPro" id="IPR004101">
    <property type="entry name" value="Mur_ligase_C"/>
</dbReference>
<evidence type="ECO:0000256" key="3">
    <source>
        <dbReference type="ARBA" id="ARBA00022598"/>
    </source>
</evidence>
<dbReference type="InterPro" id="IPR036565">
    <property type="entry name" value="Mur-like_cat_sf"/>
</dbReference>
<dbReference type="GO" id="GO:0005737">
    <property type="term" value="C:cytoplasm"/>
    <property type="evidence" value="ECO:0007669"/>
    <property type="project" value="UniProtKB-SubCell"/>
</dbReference>
<dbReference type="EC" id="6.3.2.13" evidence="15"/>
<feature type="domain" description="Mur ligase central" evidence="14">
    <location>
        <begin position="108"/>
        <end position="310"/>
    </location>
</feature>
<dbReference type="EMBL" id="WJKJ01000245">
    <property type="protein sequence ID" value="MBD3365025.1"/>
    <property type="molecule type" value="Genomic_DNA"/>
</dbReference>
<evidence type="ECO:0000256" key="5">
    <source>
        <dbReference type="ARBA" id="ARBA00022741"/>
    </source>
</evidence>
<evidence type="ECO:0000313" key="15">
    <source>
        <dbReference type="EMBL" id="MBD3365025.1"/>
    </source>
</evidence>
<keyword evidence="8 11" id="KW-0573">Peptidoglycan synthesis</keyword>
<evidence type="ECO:0000256" key="9">
    <source>
        <dbReference type="ARBA" id="ARBA00023306"/>
    </source>
</evidence>
<gene>
    <name evidence="15" type="ORF">GF359_07400</name>
</gene>
<dbReference type="Proteomes" id="UP000630660">
    <property type="component" value="Unassembled WGS sequence"/>
</dbReference>
<reference evidence="15" key="1">
    <citation type="submission" date="2019-11" db="EMBL/GenBank/DDBJ databases">
        <title>Microbial mats filling the niche in hypersaline microbial mats.</title>
        <authorList>
            <person name="Wong H.L."/>
            <person name="Macleod F.I."/>
            <person name="White R.A. III"/>
            <person name="Burns B.P."/>
        </authorList>
    </citation>
    <scope>NUCLEOTIDE SEQUENCE</scope>
    <source>
        <strain evidence="15">Bin_327</strain>
    </source>
</reference>
<dbReference type="InterPro" id="IPR035911">
    <property type="entry name" value="MurE/MurF_N"/>
</dbReference>
<dbReference type="PANTHER" id="PTHR23135:SF4">
    <property type="entry name" value="UDP-N-ACETYLMURAMOYL-L-ALANYL-D-GLUTAMATE--2,6-DIAMINOPIMELATE LIGASE MURE HOMOLOG, CHLOROPLASTIC"/>
    <property type="match status" value="1"/>
</dbReference>
<dbReference type="AlphaFoldDB" id="A0A9D5QEG6"/>
<evidence type="ECO:0000256" key="4">
    <source>
        <dbReference type="ARBA" id="ARBA00022618"/>
    </source>
</evidence>
<dbReference type="GO" id="GO:0009252">
    <property type="term" value="P:peptidoglycan biosynthetic process"/>
    <property type="evidence" value="ECO:0007669"/>
    <property type="project" value="UniProtKB-KW"/>
</dbReference>
<keyword evidence="9 11" id="KW-0131">Cell cycle</keyword>
<dbReference type="Pfam" id="PF08245">
    <property type="entry name" value="Mur_ligase_M"/>
    <property type="match status" value="1"/>
</dbReference>
<dbReference type="SUPFAM" id="SSF53244">
    <property type="entry name" value="MurD-like peptide ligases, peptide-binding domain"/>
    <property type="match status" value="1"/>
</dbReference>
<evidence type="ECO:0000259" key="13">
    <source>
        <dbReference type="Pfam" id="PF02875"/>
    </source>
</evidence>
<feature type="domain" description="Mur ligase N-terminal catalytic" evidence="12">
    <location>
        <begin position="23"/>
        <end position="93"/>
    </location>
</feature>